<dbReference type="AlphaFoldDB" id="A0A290QIM9"/>
<keyword evidence="3" id="KW-0378">Hydrolase</keyword>
<dbReference type="KEGG" id="vbh:CMV30_15175"/>
<comment type="similarity">
    <text evidence="5">Belongs to the peptidase M14 family.</text>
</comment>
<dbReference type="Proteomes" id="UP000217265">
    <property type="component" value="Chromosome"/>
</dbReference>
<dbReference type="InterPro" id="IPR000834">
    <property type="entry name" value="Peptidase_M14"/>
</dbReference>
<keyword evidence="8" id="KW-1185">Reference proteome</keyword>
<evidence type="ECO:0000256" key="1">
    <source>
        <dbReference type="ARBA" id="ARBA00001947"/>
    </source>
</evidence>
<dbReference type="Gene3D" id="3.40.630.10">
    <property type="entry name" value="Zn peptidases"/>
    <property type="match status" value="1"/>
</dbReference>
<keyword evidence="4" id="KW-0862">Zinc</keyword>
<reference evidence="7 8" key="1">
    <citation type="submission" date="2017-09" db="EMBL/GenBank/DDBJ databases">
        <title>Complete genome sequence of Verrucomicrobial strain HZ-65, isolated from freshwater.</title>
        <authorList>
            <person name="Choi A."/>
        </authorList>
    </citation>
    <scope>NUCLEOTIDE SEQUENCE [LARGE SCALE GENOMIC DNA]</scope>
    <source>
        <strain evidence="7 8">HZ-65</strain>
    </source>
</reference>
<evidence type="ECO:0000256" key="2">
    <source>
        <dbReference type="ARBA" id="ARBA00022723"/>
    </source>
</evidence>
<dbReference type="PROSITE" id="PS52035">
    <property type="entry name" value="PEPTIDASE_M14"/>
    <property type="match status" value="1"/>
</dbReference>
<comment type="cofactor">
    <cofactor evidence="1">
        <name>Zn(2+)</name>
        <dbReference type="ChEBI" id="CHEBI:29105"/>
    </cofactor>
</comment>
<evidence type="ECO:0000256" key="3">
    <source>
        <dbReference type="ARBA" id="ARBA00022801"/>
    </source>
</evidence>
<dbReference type="EMBL" id="CP023344">
    <property type="protein sequence ID" value="ATC65188.1"/>
    <property type="molecule type" value="Genomic_DNA"/>
</dbReference>
<proteinExistence type="inferred from homology"/>
<keyword evidence="2" id="KW-0479">Metal-binding</keyword>
<organism evidence="7 8">
    <name type="scientific">Nibricoccus aquaticus</name>
    <dbReference type="NCBI Taxonomy" id="2576891"/>
    <lineage>
        <taxon>Bacteria</taxon>
        <taxon>Pseudomonadati</taxon>
        <taxon>Verrucomicrobiota</taxon>
        <taxon>Opitutia</taxon>
        <taxon>Opitutales</taxon>
        <taxon>Opitutaceae</taxon>
        <taxon>Nibricoccus</taxon>
    </lineage>
</organism>
<dbReference type="GO" id="GO:0008270">
    <property type="term" value="F:zinc ion binding"/>
    <property type="evidence" value="ECO:0007669"/>
    <property type="project" value="InterPro"/>
</dbReference>
<accession>A0A290QIM9</accession>
<feature type="domain" description="Peptidase M14" evidence="6">
    <location>
        <begin position="8"/>
        <end position="265"/>
    </location>
</feature>
<sequence>MVMLMSPDSRDLRTLLGPLLELAEECVDVIGTMAGSFSLNGRRYGIPRFLFTGPEAAHDPIRLGLFAGIHGDEPAGCEALAHLLADLADNPEIAKGYDLVIYPVCNPTGYEDNTRANRAGFDLNREFWRSSAQPEVRILERELRTHRFDGIVTLHADDTCSGCYGYAHGRVLNEALLRPALDAASRILPRDARANIDGFVATESILHDCFCGVLAAPPDQSPQPFDLIFETPALSPFDHQVDATVAALHSILGEYRKFIAYAQDL</sequence>
<dbReference type="InterPro" id="IPR055438">
    <property type="entry name" value="AstE_AspA_cat"/>
</dbReference>
<gene>
    <name evidence="7" type="ORF">CMV30_15175</name>
</gene>
<evidence type="ECO:0000256" key="5">
    <source>
        <dbReference type="PROSITE-ProRule" id="PRU01379"/>
    </source>
</evidence>
<dbReference type="GO" id="GO:0006508">
    <property type="term" value="P:proteolysis"/>
    <property type="evidence" value="ECO:0007669"/>
    <property type="project" value="InterPro"/>
</dbReference>
<name>A0A290QIM9_9BACT</name>
<dbReference type="GO" id="GO:0016788">
    <property type="term" value="F:hydrolase activity, acting on ester bonds"/>
    <property type="evidence" value="ECO:0007669"/>
    <property type="project" value="InterPro"/>
</dbReference>
<evidence type="ECO:0000256" key="4">
    <source>
        <dbReference type="ARBA" id="ARBA00022833"/>
    </source>
</evidence>
<evidence type="ECO:0000313" key="8">
    <source>
        <dbReference type="Proteomes" id="UP000217265"/>
    </source>
</evidence>
<evidence type="ECO:0000313" key="7">
    <source>
        <dbReference type="EMBL" id="ATC65188.1"/>
    </source>
</evidence>
<protein>
    <submittedName>
        <fullName evidence="7">Peptidase M14</fullName>
    </submittedName>
</protein>
<evidence type="ECO:0000259" key="6">
    <source>
        <dbReference type="PROSITE" id="PS52035"/>
    </source>
</evidence>
<dbReference type="OrthoDB" id="184972at2"/>
<dbReference type="SUPFAM" id="SSF53187">
    <property type="entry name" value="Zn-dependent exopeptidases"/>
    <property type="match status" value="1"/>
</dbReference>
<dbReference type="GO" id="GO:0004181">
    <property type="term" value="F:metallocarboxypeptidase activity"/>
    <property type="evidence" value="ECO:0007669"/>
    <property type="project" value="InterPro"/>
</dbReference>
<comment type="caution">
    <text evidence="5">Lacks conserved residue(s) required for the propagation of feature annotation.</text>
</comment>
<dbReference type="Pfam" id="PF24827">
    <property type="entry name" value="AstE_AspA_cat"/>
    <property type="match status" value="1"/>
</dbReference>